<dbReference type="Proteomes" id="UP001179952">
    <property type="component" value="Unassembled WGS sequence"/>
</dbReference>
<keyword evidence="8 12" id="KW-0326">Glycosidase</keyword>
<dbReference type="AlphaFoldDB" id="A0AAV9A5J7"/>
<keyword evidence="7 12" id="KW-0378">Hydrolase</keyword>
<evidence type="ECO:0000256" key="12">
    <source>
        <dbReference type="RuleBase" id="RU361169"/>
    </source>
</evidence>
<dbReference type="Pfam" id="PF00295">
    <property type="entry name" value="Glyco_hydro_28"/>
    <property type="match status" value="1"/>
</dbReference>
<dbReference type="PANTHER" id="PTHR31375">
    <property type="match status" value="1"/>
</dbReference>
<evidence type="ECO:0000256" key="1">
    <source>
        <dbReference type="ARBA" id="ARBA00004191"/>
    </source>
</evidence>
<comment type="subcellular location">
    <subcellularLocation>
        <location evidence="1">Secreted</location>
        <location evidence="1">Cell wall</location>
    </subcellularLocation>
</comment>
<evidence type="ECO:0000256" key="8">
    <source>
        <dbReference type="ARBA" id="ARBA00023295"/>
    </source>
</evidence>
<dbReference type="InterPro" id="IPR011050">
    <property type="entry name" value="Pectin_lyase_fold/virulence"/>
</dbReference>
<dbReference type="EC" id="3.2.1.15" evidence="3"/>
<evidence type="ECO:0000313" key="15">
    <source>
        <dbReference type="Proteomes" id="UP001179952"/>
    </source>
</evidence>
<protein>
    <recommendedName>
        <fullName evidence="3">endo-polygalacturonase</fullName>
        <ecNumber evidence="3">3.2.1.15</ecNumber>
    </recommendedName>
</protein>
<dbReference type="GO" id="GO:0004650">
    <property type="term" value="F:polygalacturonase activity"/>
    <property type="evidence" value="ECO:0007669"/>
    <property type="project" value="UniProtKB-EC"/>
</dbReference>
<gene>
    <name evidence="14" type="ORF">QJS04_geneDACA010260</name>
</gene>
<evidence type="ECO:0000256" key="5">
    <source>
        <dbReference type="ARBA" id="ARBA00022525"/>
    </source>
</evidence>
<dbReference type="SMART" id="SM00710">
    <property type="entry name" value="PbH1"/>
    <property type="match status" value="5"/>
</dbReference>
<evidence type="ECO:0000256" key="11">
    <source>
        <dbReference type="PROSITE-ProRule" id="PRU10052"/>
    </source>
</evidence>
<keyword evidence="9" id="KW-0961">Cell wall biogenesis/degradation</keyword>
<dbReference type="SUPFAM" id="SSF51126">
    <property type="entry name" value="Pectin lyase-like"/>
    <property type="match status" value="1"/>
</dbReference>
<evidence type="ECO:0000256" key="3">
    <source>
        <dbReference type="ARBA" id="ARBA00012736"/>
    </source>
</evidence>
<reference evidence="14" key="2">
    <citation type="submission" date="2023-06" db="EMBL/GenBank/DDBJ databases">
        <authorList>
            <person name="Ma L."/>
            <person name="Liu K.-W."/>
            <person name="Li Z."/>
            <person name="Hsiao Y.-Y."/>
            <person name="Qi Y."/>
            <person name="Fu T."/>
            <person name="Tang G."/>
            <person name="Zhang D."/>
            <person name="Sun W.-H."/>
            <person name="Liu D.-K."/>
            <person name="Li Y."/>
            <person name="Chen G.-Z."/>
            <person name="Liu X.-D."/>
            <person name="Liao X.-Y."/>
            <person name="Jiang Y.-T."/>
            <person name="Yu X."/>
            <person name="Hao Y."/>
            <person name="Huang J."/>
            <person name="Zhao X.-W."/>
            <person name="Ke S."/>
            <person name="Chen Y.-Y."/>
            <person name="Wu W.-L."/>
            <person name="Hsu J.-L."/>
            <person name="Lin Y.-F."/>
            <person name="Huang M.-D."/>
            <person name="Li C.-Y."/>
            <person name="Huang L."/>
            <person name="Wang Z.-W."/>
            <person name="Zhao X."/>
            <person name="Zhong W.-Y."/>
            <person name="Peng D.-H."/>
            <person name="Ahmad S."/>
            <person name="Lan S."/>
            <person name="Zhang J.-S."/>
            <person name="Tsai W.-C."/>
            <person name="Van De Peer Y."/>
            <person name="Liu Z.-J."/>
        </authorList>
    </citation>
    <scope>NUCLEOTIDE SEQUENCE</scope>
    <source>
        <strain evidence="14">SCP</strain>
        <tissue evidence="14">Leaves</tissue>
    </source>
</reference>
<feature type="chain" id="PRO_5043328457" description="endo-polygalacturonase" evidence="13">
    <location>
        <begin position="22"/>
        <end position="413"/>
    </location>
</feature>
<name>A0AAV9A5J7_ACOGR</name>
<dbReference type="Gene3D" id="2.160.20.10">
    <property type="entry name" value="Single-stranded right-handed beta-helix, Pectin lyase-like"/>
    <property type="match status" value="1"/>
</dbReference>
<evidence type="ECO:0000256" key="2">
    <source>
        <dbReference type="ARBA" id="ARBA00008834"/>
    </source>
</evidence>
<sequence length="413" mass="45109">MSPSFVFLILSFHAFFNCGTAVLYDPLITGVAPPHDKRGGHGGPTSPITVVDVRDFGAKGDGSWDDTQAFMKAWKKACSSSTPAIFTVPKNKNYLVKPVVFSGPCKSTITAQISGTIVAPKDQSIWGSNRYHWIRFDMVHNLKFEGGGTFNGNGHVWWSNSCKINKSLALTFYKCNNLIVNNIRMINSQQMHLEFMDCDIVTASNLIISAPGNSPNTDGIHVAGTKNIIISNSIIQTGDDCISIVTGSKNVRAENINCGPGHGISIGSLGQSNSEAEVSDVMVDNAVFTDTMNGVRIKTWQGGRGYVKNIAFQNILMRNSDHPIIIDQNYCDSNRPCHQQKSAVAVSDVRYRNITGTSSAKFVLSFNCSVNVPCLDVTLRDINLVYTQGKAKTVFDNINWSQEGKIYPNPLTP</sequence>
<dbReference type="PROSITE" id="PS00502">
    <property type="entry name" value="POLYGALACTURONASE"/>
    <property type="match status" value="1"/>
</dbReference>
<keyword evidence="4" id="KW-0134">Cell wall</keyword>
<dbReference type="GO" id="GO:0005975">
    <property type="term" value="P:carbohydrate metabolic process"/>
    <property type="evidence" value="ECO:0007669"/>
    <property type="project" value="InterPro"/>
</dbReference>
<dbReference type="InterPro" id="IPR006626">
    <property type="entry name" value="PbH1"/>
</dbReference>
<dbReference type="InterPro" id="IPR000743">
    <property type="entry name" value="Glyco_hydro_28"/>
</dbReference>
<keyword evidence="15" id="KW-1185">Reference proteome</keyword>
<evidence type="ECO:0000256" key="9">
    <source>
        <dbReference type="ARBA" id="ARBA00023316"/>
    </source>
</evidence>
<evidence type="ECO:0000256" key="6">
    <source>
        <dbReference type="ARBA" id="ARBA00022729"/>
    </source>
</evidence>
<evidence type="ECO:0000256" key="10">
    <source>
        <dbReference type="ARBA" id="ARBA00034074"/>
    </source>
</evidence>
<evidence type="ECO:0000256" key="7">
    <source>
        <dbReference type="ARBA" id="ARBA00022801"/>
    </source>
</evidence>
<evidence type="ECO:0000256" key="4">
    <source>
        <dbReference type="ARBA" id="ARBA00022512"/>
    </source>
</evidence>
<keyword evidence="6 13" id="KW-0732">Signal</keyword>
<evidence type="ECO:0000256" key="13">
    <source>
        <dbReference type="SAM" id="SignalP"/>
    </source>
</evidence>
<feature type="signal peptide" evidence="13">
    <location>
        <begin position="1"/>
        <end position="21"/>
    </location>
</feature>
<comment type="caution">
    <text evidence="14">The sequence shown here is derived from an EMBL/GenBank/DDBJ whole genome shotgun (WGS) entry which is preliminary data.</text>
</comment>
<dbReference type="GO" id="GO:0010047">
    <property type="term" value="P:fruit dehiscence"/>
    <property type="evidence" value="ECO:0007669"/>
    <property type="project" value="UniProtKB-ARBA"/>
</dbReference>
<dbReference type="FunFam" id="2.160.20.10:FF:000028">
    <property type="entry name" value="Polygalacturonase QRT2"/>
    <property type="match status" value="1"/>
</dbReference>
<feature type="active site" evidence="11">
    <location>
        <position position="262"/>
    </location>
</feature>
<comment type="catalytic activity">
    <reaction evidence="10">
        <text>(1,4-alpha-D-galacturonosyl)n+m + H2O = (1,4-alpha-D-galacturonosyl)n + (1,4-alpha-D-galacturonosyl)m.</text>
        <dbReference type="EC" id="3.2.1.15"/>
    </reaction>
</comment>
<evidence type="ECO:0000313" key="14">
    <source>
        <dbReference type="EMBL" id="KAK1259472.1"/>
    </source>
</evidence>
<dbReference type="GO" id="GO:0009901">
    <property type="term" value="P:anther dehiscence"/>
    <property type="evidence" value="ECO:0007669"/>
    <property type="project" value="UniProtKB-ARBA"/>
</dbReference>
<organism evidence="14 15">
    <name type="scientific">Acorus gramineus</name>
    <name type="common">Dwarf sweet flag</name>
    <dbReference type="NCBI Taxonomy" id="55184"/>
    <lineage>
        <taxon>Eukaryota</taxon>
        <taxon>Viridiplantae</taxon>
        <taxon>Streptophyta</taxon>
        <taxon>Embryophyta</taxon>
        <taxon>Tracheophyta</taxon>
        <taxon>Spermatophyta</taxon>
        <taxon>Magnoliopsida</taxon>
        <taxon>Liliopsida</taxon>
        <taxon>Acoraceae</taxon>
        <taxon>Acorus</taxon>
    </lineage>
</organism>
<comment type="similarity">
    <text evidence="2 12">Belongs to the glycosyl hydrolase 28 family.</text>
</comment>
<dbReference type="GO" id="GO:0009830">
    <property type="term" value="P:cell wall modification involved in abscission"/>
    <property type="evidence" value="ECO:0007669"/>
    <property type="project" value="UniProtKB-ARBA"/>
</dbReference>
<dbReference type="EMBL" id="JAUJYN010000012">
    <property type="protein sequence ID" value="KAK1259472.1"/>
    <property type="molecule type" value="Genomic_DNA"/>
</dbReference>
<reference evidence="14" key="1">
    <citation type="journal article" date="2023" name="Nat. Commun.">
        <title>Diploid and tetraploid genomes of Acorus and the evolution of monocots.</title>
        <authorList>
            <person name="Ma L."/>
            <person name="Liu K.W."/>
            <person name="Li Z."/>
            <person name="Hsiao Y.Y."/>
            <person name="Qi Y."/>
            <person name="Fu T."/>
            <person name="Tang G.D."/>
            <person name="Zhang D."/>
            <person name="Sun W.H."/>
            <person name="Liu D.K."/>
            <person name="Li Y."/>
            <person name="Chen G.Z."/>
            <person name="Liu X.D."/>
            <person name="Liao X.Y."/>
            <person name="Jiang Y.T."/>
            <person name="Yu X."/>
            <person name="Hao Y."/>
            <person name="Huang J."/>
            <person name="Zhao X.W."/>
            <person name="Ke S."/>
            <person name="Chen Y.Y."/>
            <person name="Wu W.L."/>
            <person name="Hsu J.L."/>
            <person name="Lin Y.F."/>
            <person name="Huang M.D."/>
            <person name="Li C.Y."/>
            <person name="Huang L."/>
            <person name="Wang Z.W."/>
            <person name="Zhao X."/>
            <person name="Zhong W.Y."/>
            <person name="Peng D.H."/>
            <person name="Ahmad S."/>
            <person name="Lan S."/>
            <person name="Zhang J.S."/>
            <person name="Tsai W.C."/>
            <person name="Van de Peer Y."/>
            <person name="Liu Z.J."/>
        </authorList>
    </citation>
    <scope>NUCLEOTIDE SEQUENCE</scope>
    <source>
        <strain evidence="14">SCP</strain>
    </source>
</reference>
<keyword evidence="5" id="KW-0964">Secreted</keyword>
<accession>A0AAV9A5J7</accession>
<dbReference type="InterPro" id="IPR012334">
    <property type="entry name" value="Pectin_lyas_fold"/>
</dbReference>
<proteinExistence type="inferred from homology"/>